<dbReference type="InterPro" id="IPR000522">
    <property type="entry name" value="ABC_transptr_permease_BtuC"/>
</dbReference>
<feature type="transmembrane region" description="Helical" evidence="8">
    <location>
        <begin position="115"/>
        <end position="135"/>
    </location>
</feature>
<evidence type="ECO:0000256" key="5">
    <source>
        <dbReference type="ARBA" id="ARBA00022692"/>
    </source>
</evidence>
<evidence type="ECO:0000256" key="6">
    <source>
        <dbReference type="ARBA" id="ARBA00022989"/>
    </source>
</evidence>
<evidence type="ECO:0000256" key="1">
    <source>
        <dbReference type="ARBA" id="ARBA00004651"/>
    </source>
</evidence>
<sequence length="327" mass="34603">MTRRLWLHTLWLLCACALLAYLAMTRGALQISGEQIWQILLGQGASNVKLIVLEWRLPRVLMALLIGAALGISGAVFQSLLRNPLGSPDILGFNTGAYSGVLVALVLFNQSVTAMTGAALIGGIATAALVYLFAWRNGVETFRLIIVGISVRALLMALNSWLIISASLESALSAGLWSAGSLNGITWAKTPPVIAVLLLALLLMALLARRMRLLEMGDDTACALGVPVERSRMWLMLIGVVLTAASTALVGPISFVALLAPQIARRLGGGVKGALPLAALCGALLLIAADFAAQHLFLPYQLPVGVITVILGGLYLIALLVREARRQ</sequence>
<proteinExistence type="inferred from homology"/>
<feature type="transmembrane region" description="Helical" evidence="8">
    <location>
        <begin position="234"/>
        <end position="261"/>
    </location>
</feature>
<dbReference type="Pfam" id="PF01032">
    <property type="entry name" value="FecCD"/>
    <property type="match status" value="1"/>
</dbReference>
<gene>
    <name evidence="9" type="ORF">SAMN05518863_10570</name>
</gene>
<keyword evidence="4" id="KW-1003">Cell membrane</keyword>
<feature type="transmembrane region" description="Helical" evidence="8">
    <location>
        <begin position="60"/>
        <end position="78"/>
    </location>
</feature>
<reference evidence="9 10" key="1">
    <citation type="submission" date="2016-10" db="EMBL/GenBank/DDBJ databases">
        <authorList>
            <person name="Varghese N."/>
            <person name="Submissions S."/>
        </authorList>
    </citation>
    <scope>NUCLEOTIDE SEQUENCE [LARGE SCALE GENOMIC DNA]</scope>
    <source>
        <strain evidence="9 10">YR512</strain>
    </source>
</reference>
<name>A0A1I3XFV2_9GAMM</name>
<dbReference type="PANTHER" id="PTHR30472">
    <property type="entry name" value="FERRIC ENTEROBACTIN TRANSPORT SYSTEM PERMEASE PROTEIN"/>
    <property type="match status" value="1"/>
</dbReference>
<accession>A0A1I3XFV2</accession>
<keyword evidence="3" id="KW-0813">Transport</keyword>
<evidence type="ECO:0000256" key="7">
    <source>
        <dbReference type="ARBA" id="ARBA00023136"/>
    </source>
</evidence>
<dbReference type="InterPro" id="IPR037294">
    <property type="entry name" value="ABC_BtuC-like"/>
</dbReference>
<dbReference type="SUPFAM" id="SSF81345">
    <property type="entry name" value="ABC transporter involved in vitamin B12 uptake, BtuC"/>
    <property type="match status" value="1"/>
</dbReference>
<evidence type="ECO:0000256" key="8">
    <source>
        <dbReference type="SAM" id="Phobius"/>
    </source>
</evidence>
<keyword evidence="7 8" id="KW-0472">Membrane</keyword>
<feature type="transmembrane region" description="Helical" evidence="8">
    <location>
        <begin position="90"/>
        <end position="108"/>
    </location>
</feature>
<dbReference type="CDD" id="cd06550">
    <property type="entry name" value="TM_ABC_iron-siderophores_like"/>
    <property type="match status" value="1"/>
</dbReference>
<comment type="caution">
    <text evidence="9">The sequence shown here is derived from an EMBL/GenBank/DDBJ whole genome shotgun (WGS) entry which is preliminary data.</text>
</comment>
<dbReference type="Proteomes" id="UP000198841">
    <property type="component" value="Unassembled WGS sequence"/>
</dbReference>
<dbReference type="PROSITE" id="PS51257">
    <property type="entry name" value="PROKAR_LIPOPROTEIN"/>
    <property type="match status" value="1"/>
</dbReference>
<dbReference type="Gene3D" id="1.10.3470.10">
    <property type="entry name" value="ABC transporter involved in vitamin B12 uptake, BtuC"/>
    <property type="match status" value="1"/>
</dbReference>
<comment type="similarity">
    <text evidence="2">Belongs to the binding-protein-dependent transport system permease family. FecCD subfamily.</text>
</comment>
<keyword evidence="5 8" id="KW-0812">Transmembrane</keyword>
<keyword evidence="10" id="KW-1185">Reference proteome</keyword>
<comment type="subcellular location">
    <subcellularLocation>
        <location evidence="1">Cell membrane</location>
        <topology evidence="1">Multi-pass membrane protein</topology>
    </subcellularLocation>
</comment>
<protein>
    <submittedName>
        <fullName evidence="9">Iron complex transport system permease protein</fullName>
    </submittedName>
</protein>
<evidence type="ECO:0000256" key="3">
    <source>
        <dbReference type="ARBA" id="ARBA00022448"/>
    </source>
</evidence>
<dbReference type="RefSeq" id="WP_008104326.1">
    <property type="nucleotide sequence ID" value="NZ_FOSD01000005.1"/>
</dbReference>
<feature type="transmembrane region" description="Helical" evidence="8">
    <location>
        <begin position="300"/>
        <end position="321"/>
    </location>
</feature>
<keyword evidence="6 8" id="KW-1133">Transmembrane helix</keyword>
<feature type="transmembrane region" description="Helical" evidence="8">
    <location>
        <begin position="185"/>
        <end position="208"/>
    </location>
</feature>
<dbReference type="NCBIfam" id="NF007759">
    <property type="entry name" value="PRK10440.1"/>
    <property type="match status" value="1"/>
</dbReference>
<dbReference type="PANTHER" id="PTHR30472:SF24">
    <property type="entry name" value="FERRIC ENTEROBACTIN TRANSPORT SYSTEM PERMEASE PROTEIN FEPG"/>
    <property type="match status" value="1"/>
</dbReference>
<evidence type="ECO:0000256" key="2">
    <source>
        <dbReference type="ARBA" id="ARBA00007935"/>
    </source>
</evidence>
<evidence type="ECO:0000313" key="9">
    <source>
        <dbReference type="EMBL" id="SFK18209.1"/>
    </source>
</evidence>
<feature type="transmembrane region" description="Helical" evidence="8">
    <location>
        <begin position="141"/>
        <end position="164"/>
    </location>
</feature>
<evidence type="ECO:0000256" key="4">
    <source>
        <dbReference type="ARBA" id="ARBA00022475"/>
    </source>
</evidence>
<organism evidence="9 10">
    <name type="scientific">Candidatus Pantoea symbiotica</name>
    <dbReference type="NCBI Taxonomy" id="1884370"/>
    <lineage>
        <taxon>Bacteria</taxon>
        <taxon>Pseudomonadati</taxon>
        <taxon>Pseudomonadota</taxon>
        <taxon>Gammaproteobacteria</taxon>
        <taxon>Enterobacterales</taxon>
        <taxon>Erwiniaceae</taxon>
        <taxon>Pantoea</taxon>
    </lineage>
</organism>
<dbReference type="EMBL" id="FOSD01000005">
    <property type="protein sequence ID" value="SFK18209.1"/>
    <property type="molecule type" value="Genomic_DNA"/>
</dbReference>
<evidence type="ECO:0000313" key="10">
    <source>
        <dbReference type="Proteomes" id="UP000198841"/>
    </source>
</evidence>